<dbReference type="InterPro" id="IPR001487">
    <property type="entry name" value="Bromodomain"/>
</dbReference>
<dbReference type="GeneID" id="81604390"/>
<feature type="compositionally biased region" description="Acidic residues" evidence="10">
    <location>
        <begin position="440"/>
        <end position="452"/>
    </location>
</feature>
<proteinExistence type="predicted"/>
<dbReference type="FunFam" id="1.20.920.10:FF:000032">
    <property type="entry name" value="Transcriptional activator spt7"/>
    <property type="match status" value="1"/>
</dbReference>
<dbReference type="RefSeq" id="XP_056762996.1">
    <property type="nucleotide sequence ID" value="XM_056914147.1"/>
</dbReference>
<keyword evidence="9" id="KW-0175">Coiled coil</keyword>
<evidence type="ECO:0000256" key="9">
    <source>
        <dbReference type="SAM" id="Coils"/>
    </source>
</evidence>
<evidence type="ECO:0000313" key="12">
    <source>
        <dbReference type="EMBL" id="KAJ5439767.1"/>
    </source>
</evidence>
<dbReference type="InterPro" id="IPR037782">
    <property type="entry name" value="Spt7"/>
</dbReference>
<feature type="compositionally biased region" description="Low complexity" evidence="10">
    <location>
        <begin position="243"/>
        <end position="260"/>
    </location>
</feature>
<dbReference type="GO" id="GO:0046982">
    <property type="term" value="F:protein heterodimerization activity"/>
    <property type="evidence" value="ECO:0007669"/>
    <property type="project" value="InterPro"/>
</dbReference>
<feature type="compositionally biased region" description="Acidic residues" evidence="10">
    <location>
        <begin position="124"/>
        <end position="140"/>
    </location>
</feature>
<feature type="region of interest" description="Disordered" evidence="10">
    <location>
        <begin position="1013"/>
        <end position="1135"/>
    </location>
</feature>
<evidence type="ECO:0000256" key="10">
    <source>
        <dbReference type="SAM" id="MobiDB-lite"/>
    </source>
</evidence>
<keyword evidence="3" id="KW-0805">Transcription regulation</keyword>
<dbReference type="CDD" id="cd05510">
    <property type="entry name" value="Bromo_SPT7_like"/>
    <property type="match status" value="1"/>
</dbReference>
<feature type="region of interest" description="Disordered" evidence="10">
    <location>
        <begin position="166"/>
        <end position="186"/>
    </location>
</feature>
<dbReference type="Pfam" id="PF07524">
    <property type="entry name" value="Bromo_TP"/>
    <property type="match status" value="1"/>
</dbReference>
<evidence type="ECO:0000256" key="1">
    <source>
        <dbReference type="ARBA" id="ARBA00004123"/>
    </source>
</evidence>
<keyword evidence="6" id="KW-0539">Nucleus</keyword>
<comment type="caution">
    <text evidence="12">The sequence shown here is derived from an EMBL/GenBank/DDBJ whole genome shotgun (WGS) entry which is preliminary data.</text>
</comment>
<dbReference type="PANTHER" id="PTHR47343">
    <property type="entry name" value="TRANSCRIPTIONAL ACTIVATOR SPT7"/>
    <property type="match status" value="1"/>
</dbReference>
<feature type="compositionally biased region" description="Basic and acidic residues" evidence="10">
    <location>
        <begin position="110"/>
        <end position="123"/>
    </location>
</feature>
<dbReference type="SUPFAM" id="SSF47370">
    <property type="entry name" value="Bromodomain"/>
    <property type="match status" value="1"/>
</dbReference>
<reference evidence="12" key="1">
    <citation type="submission" date="2022-12" db="EMBL/GenBank/DDBJ databases">
        <authorList>
            <person name="Petersen C."/>
        </authorList>
    </citation>
    <scope>NUCLEOTIDE SEQUENCE</scope>
    <source>
        <strain evidence="12">IBT 16125</strain>
    </source>
</reference>
<evidence type="ECO:0000256" key="8">
    <source>
        <dbReference type="PROSITE-ProRule" id="PRU00035"/>
    </source>
</evidence>
<evidence type="ECO:0000256" key="7">
    <source>
        <dbReference type="ARBA" id="ARBA00093633"/>
    </source>
</evidence>
<gene>
    <name evidence="12" type="ORF">N7458_010765</name>
</gene>
<dbReference type="GO" id="GO:0006325">
    <property type="term" value="P:chromatin organization"/>
    <property type="evidence" value="ECO:0007669"/>
    <property type="project" value="UniProtKB-ARBA"/>
</dbReference>
<evidence type="ECO:0000256" key="5">
    <source>
        <dbReference type="ARBA" id="ARBA00023163"/>
    </source>
</evidence>
<feature type="compositionally biased region" description="Polar residues" evidence="10">
    <location>
        <begin position="464"/>
        <end position="490"/>
    </location>
</feature>
<dbReference type="Pfam" id="PF00439">
    <property type="entry name" value="Bromodomain"/>
    <property type="match status" value="1"/>
</dbReference>
<accession>A0AAD6G0J3</accession>
<feature type="region of interest" description="Disordered" evidence="10">
    <location>
        <begin position="614"/>
        <end position="642"/>
    </location>
</feature>
<keyword evidence="13" id="KW-1185">Reference proteome</keyword>
<dbReference type="PANTHER" id="PTHR47343:SF1">
    <property type="entry name" value="TRANSCRIPTIONAL ACTIVATOR SPT7"/>
    <property type="match status" value="1"/>
</dbReference>
<dbReference type="GO" id="GO:0005634">
    <property type="term" value="C:nucleus"/>
    <property type="evidence" value="ECO:0007669"/>
    <property type="project" value="UniProtKB-SubCell"/>
</dbReference>
<keyword evidence="4 8" id="KW-0103">Bromodomain</keyword>
<feature type="region of interest" description="Disordered" evidence="10">
    <location>
        <begin position="103"/>
        <end position="149"/>
    </location>
</feature>
<keyword evidence="5" id="KW-0804">Transcription</keyword>
<sequence length="1135" mass="124578">MSLGHHAWPPGNIRPPDEHQDSPRPVNGFVKTLSGSRTPQTRGSISADGPIPGSMTSEPDIAAEEDPRVAHFRDLYRISEAKIGALFSERYTEDDVAGAVVAVYDQSDTQPERPPTKPARKLDDDYDDYDDEDEDADMPDSTESPLKAKSILPSQDTTVAALPAQRPGTAASINVDGNKEQKKETAEDIRKKLEEDKKATEEAVKHSFHTIFYTLEDDRYAMLDQKRLEESERQVEAEMAGQNSGTNNTSGGSSGHGTLSQTNLGASSLTLKNLLARIDQKRDMVEASDAELRSLIREVRKNRSKWYNEDRIGQEELYDAAEKVLTELKAMTENSGPFLNKVNKRDVPDYHQIIRHPMDLGTMTKKLKALTYRSKQDFVDDINLIWANCLKYNTDPNHPLRRKAVIMRKETDKLVPLIPDIVVRDRAEVEAEERRMQLAELDDGGEESDDEPIMSSRGRKAPGKTSQKGTAPSRSTPSGSEGPTGASSSQPPGPVRADSDTAMEASQNGFSTPPPGFNTPSDPAGAVAGAAASQLGDAMEIDGPTMDITALSALSVPGLELEDPEYRVWKQVTKKDRALIAAERHRLLKGDKLNPDEPALLRTKAGMRRWLRHEKQAASEGEKTQDAGAQVMEPEAAGESLAEGIEVEEDKMLPYYYDVMHGVPDLPSRLAWKEDSEGNIVDTSEEFLRVLPPRSFIQPDSKLSRKMDSNMRQMQDTRKICSKIGIVKQMQLQAQMYANQFQKYNPEPFVEQDIPPHVMNDNGPIMASGVCRAALQRSVAKIFYHTGFEEYQPSAIEVATDIAADYFHKIGQTIKSYMETPKVPVTETEDASSSAEWKAAYSEPEIVLHTLAAVGMDIEELELYIKDDVERLGTKLTSAHDRLKYLFTELLRPALTDVGEDGSKAFADGSDQFVTGTFADDINDDFLGFKELGLDVEFGIAFNSVPLHLLPSRMFNAAQAQNTTAIQTEDSFAPPPPYARISTENVGNQIGLVQQFLKGKLDANSDEPLVEDLELPLKQRPMPPKTRLPASGKIPPPAGVSGNTSSPQKRPAPPNAAIAKAGPSEPSKKKAKKNSGVALEMPSFTEGDADQMDAGDSKDLISDLKGMDDANMPDGEASTGQQDQASIPMTNGTTA</sequence>
<dbReference type="PROSITE" id="PS50014">
    <property type="entry name" value="BROMODOMAIN_2"/>
    <property type="match status" value="1"/>
</dbReference>
<dbReference type="PROSITE" id="PS00633">
    <property type="entry name" value="BROMODOMAIN_1"/>
    <property type="match status" value="1"/>
</dbReference>
<evidence type="ECO:0000256" key="4">
    <source>
        <dbReference type="ARBA" id="ARBA00023117"/>
    </source>
</evidence>
<feature type="compositionally biased region" description="Basic and acidic residues" evidence="10">
    <location>
        <begin position="177"/>
        <end position="186"/>
    </location>
</feature>
<dbReference type="Gene3D" id="1.20.920.10">
    <property type="entry name" value="Bromodomain-like"/>
    <property type="match status" value="1"/>
</dbReference>
<dbReference type="Proteomes" id="UP001213681">
    <property type="component" value="Unassembled WGS sequence"/>
</dbReference>
<protein>
    <recommendedName>
        <fullName evidence="7">SAGA complex subunit Spt7</fullName>
    </recommendedName>
</protein>
<dbReference type="InterPro" id="IPR009072">
    <property type="entry name" value="Histone-fold"/>
</dbReference>
<feature type="compositionally biased region" description="Polar residues" evidence="10">
    <location>
        <begin position="33"/>
        <end position="44"/>
    </location>
</feature>
<feature type="domain" description="Bromo" evidence="11">
    <location>
        <begin position="330"/>
        <end position="400"/>
    </location>
</feature>
<reference evidence="12" key="2">
    <citation type="journal article" date="2023" name="IMA Fungus">
        <title>Comparative genomic study of the Penicillium genus elucidates a diverse pangenome and 15 lateral gene transfer events.</title>
        <authorList>
            <person name="Petersen C."/>
            <person name="Sorensen T."/>
            <person name="Nielsen M.R."/>
            <person name="Sondergaard T.E."/>
            <person name="Sorensen J.L."/>
            <person name="Fitzpatrick D.A."/>
            <person name="Frisvad J.C."/>
            <person name="Nielsen K.L."/>
        </authorList>
    </citation>
    <scope>NUCLEOTIDE SEQUENCE</scope>
    <source>
        <strain evidence="12">IBT 16125</strain>
    </source>
</reference>
<dbReference type="InterPro" id="IPR036427">
    <property type="entry name" value="Bromodomain-like_sf"/>
</dbReference>
<dbReference type="FunFam" id="1.10.20.10:FF:000072">
    <property type="entry name" value="Transcriptional activator spt7"/>
    <property type="match status" value="1"/>
</dbReference>
<evidence type="ECO:0000256" key="3">
    <source>
        <dbReference type="ARBA" id="ARBA00023015"/>
    </source>
</evidence>
<dbReference type="PRINTS" id="PR00503">
    <property type="entry name" value="BROMODOMAIN"/>
</dbReference>
<feature type="region of interest" description="Disordered" evidence="10">
    <location>
        <begin position="437"/>
        <end position="531"/>
    </location>
</feature>
<organism evidence="12 13">
    <name type="scientific">Penicillium daleae</name>
    <dbReference type="NCBI Taxonomy" id="63821"/>
    <lineage>
        <taxon>Eukaryota</taxon>
        <taxon>Fungi</taxon>
        <taxon>Dikarya</taxon>
        <taxon>Ascomycota</taxon>
        <taxon>Pezizomycotina</taxon>
        <taxon>Eurotiomycetes</taxon>
        <taxon>Eurotiomycetidae</taxon>
        <taxon>Eurotiales</taxon>
        <taxon>Aspergillaceae</taxon>
        <taxon>Penicillium</taxon>
    </lineage>
</organism>
<dbReference type="Gene3D" id="1.10.20.10">
    <property type="entry name" value="Histone, subunit A"/>
    <property type="match status" value="1"/>
</dbReference>
<dbReference type="SMART" id="SM00297">
    <property type="entry name" value="BROMO"/>
    <property type="match status" value="1"/>
</dbReference>
<evidence type="ECO:0000256" key="2">
    <source>
        <dbReference type="ARBA" id="ARBA00022553"/>
    </source>
</evidence>
<feature type="compositionally biased region" description="Basic and acidic residues" evidence="10">
    <location>
        <begin position="614"/>
        <end position="625"/>
    </location>
</feature>
<name>A0AAD6G0J3_9EURO</name>
<keyword evidence="2" id="KW-0597">Phosphoprotein</keyword>
<feature type="region of interest" description="Disordered" evidence="10">
    <location>
        <begin position="228"/>
        <end position="263"/>
    </location>
</feature>
<comment type="subcellular location">
    <subcellularLocation>
        <location evidence="1">Nucleus</location>
    </subcellularLocation>
</comment>
<dbReference type="GO" id="GO:0005198">
    <property type="term" value="F:structural molecule activity"/>
    <property type="evidence" value="ECO:0007669"/>
    <property type="project" value="TreeGrafter"/>
</dbReference>
<evidence type="ECO:0000256" key="6">
    <source>
        <dbReference type="ARBA" id="ARBA00023242"/>
    </source>
</evidence>
<dbReference type="InterPro" id="IPR006565">
    <property type="entry name" value="BTP"/>
</dbReference>
<evidence type="ECO:0000313" key="13">
    <source>
        <dbReference type="Proteomes" id="UP001213681"/>
    </source>
</evidence>
<dbReference type="InterPro" id="IPR018359">
    <property type="entry name" value="Bromodomain_CS"/>
</dbReference>
<dbReference type="CDD" id="cd22927">
    <property type="entry name" value="HFD_SPT7"/>
    <property type="match status" value="1"/>
</dbReference>
<dbReference type="AlphaFoldDB" id="A0AAD6G0J3"/>
<feature type="coiled-coil region" evidence="9">
    <location>
        <begin position="271"/>
        <end position="298"/>
    </location>
</feature>
<feature type="compositionally biased region" description="Polar residues" evidence="10">
    <location>
        <begin position="1118"/>
        <end position="1135"/>
    </location>
</feature>
<feature type="region of interest" description="Disordered" evidence="10">
    <location>
        <begin position="1"/>
        <end position="66"/>
    </location>
</feature>
<feature type="compositionally biased region" description="Basic and acidic residues" evidence="10">
    <location>
        <begin position="1095"/>
        <end position="1108"/>
    </location>
</feature>
<dbReference type="GO" id="GO:0046695">
    <property type="term" value="C:SLIK (SAGA-like) complex"/>
    <property type="evidence" value="ECO:0007669"/>
    <property type="project" value="InterPro"/>
</dbReference>
<dbReference type="GO" id="GO:0006357">
    <property type="term" value="P:regulation of transcription by RNA polymerase II"/>
    <property type="evidence" value="ECO:0007669"/>
    <property type="project" value="UniProtKB-ARBA"/>
</dbReference>
<dbReference type="EMBL" id="JAPVEA010000008">
    <property type="protein sequence ID" value="KAJ5439767.1"/>
    <property type="molecule type" value="Genomic_DNA"/>
</dbReference>
<evidence type="ECO:0000259" key="11">
    <source>
        <dbReference type="PROSITE" id="PS50014"/>
    </source>
</evidence>
<dbReference type="GO" id="GO:0000124">
    <property type="term" value="C:SAGA complex"/>
    <property type="evidence" value="ECO:0007669"/>
    <property type="project" value="InterPro"/>
</dbReference>